<feature type="compositionally biased region" description="Basic and acidic residues" evidence="3">
    <location>
        <begin position="188"/>
        <end position="211"/>
    </location>
</feature>
<evidence type="ECO:0000256" key="1">
    <source>
        <dbReference type="ARBA" id="ARBA00022737"/>
    </source>
</evidence>
<evidence type="ECO:0000313" key="7">
    <source>
        <dbReference type="Proteomes" id="UP000694388"/>
    </source>
</evidence>
<keyword evidence="7" id="KW-1185">Reference proteome</keyword>
<keyword evidence="2" id="KW-0694">RNA-binding</keyword>
<dbReference type="GO" id="GO:0003723">
    <property type="term" value="F:RNA binding"/>
    <property type="evidence" value="ECO:0007669"/>
    <property type="project" value="UniProtKB-KW"/>
</dbReference>
<dbReference type="GeneTree" id="ENSGT00940000165677"/>
<evidence type="ECO:0000313" key="6">
    <source>
        <dbReference type="Ensembl" id="ENSEBUP00000014819.1"/>
    </source>
</evidence>
<dbReference type="InterPro" id="IPR035979">
    <property type="entry name" value="RBD_domain_sf"/>
</dbReference>
<evidence type="ECO:0000256" key="4">
    <source>
        <dbReference type="SAM" id="SignalP"/>
    </source>
</evidence>
<dbReference type="SMART" id="SM00360">
    <property type="entry name" value="RRM"/>
    <property type="match status" value="2"/>
</dbReference>
<reference evidence="6" key="1">
    <citation type="submission" date="2025-08" db="UniProtKB">
        <authorList>
            <consortium name="Ensembl"/>
        </authorList>
    </citation>
    <scope>IDENTIFICATION</scope>
</reference>
<feature type="compositionally biased region" description="Basic and acidic residues" evidence="3">
    <location>
        <begin position="109"/>
        <end position="126"/>
    </location>
</feature>
<accession>A0A8C4QHP3</accession>
<reference evidence="6" key="2">
    <citation type="submission" date="2025-09" db="UniProtKB">
        <authorList>
            <consortium name="Ensembl"/>
        </authorList>
    </citation>
    <scope>IDENTIFICATION</scope>
</reference>
<feature type="chain" id="PRO_5034061012" description="RRM domain-containing protein" evidence="4">
    <location>
        <begin position="25"/>
        <end position="504"/>
    </location>
</feature>
<organism evidence="6 7">
    <name type="scientific">Eptatretus burgeri</name>
    <name type="common">Inshore hagfish</name>
    <dbReference type="NCBI Taxonomy" id="7764"/>
    <lineage>
        <taxon>Eukaryota</taxon>
        <taxon>Metazoa</taxon>
        <taxon>Chordata</taxon>
        <taxon>Craniata</taxon>
        <taxon>Vertebrata</taxon>
        <taxon>Cyclostomata</taxon>
        <taxon>Myxini</taxon>
        <taxon>Myxiniformes</taxon>
        <taxon>Myxinidae</taxon>
        <taxon>Eptatretinae</taxon>
        <taxon>Eptatretus</taxon>
    </lineage>
</organism>
<dbReference type="InterPro" id="IPR012677">
    <property type="entry name" value="Nucleotide-bd_a/b_plait_sf"/>
</dbReference>
<keyword evidence="1" id="KW-0677">Repeat</keyword>
<evidence type="ECO:0000259" key="5">
    <source>
        <dbReference type="SMART" id="SM00360"/>
    </source>
</evidence>
<name>A0A8C4QHP3_EPTBU</name>
<dbReference type="AlphaFoldDB" id="A0A8C4QHP3"/>
<evidence type="ECO:0000256" key="3">
    <source>
        <dbReference type="SAM" id="MobiDB-lite"/>
    </source>
</evidence>
<protein>
    <recommendedName>
        <fullName evidence="5">RRM domain-containing protein</fullName>
    </recommendedName>
</protein>
<sequence>MLIARRALLLPLLSGGPVAVPARARVLPVRVKGFQWSSCSKHRHRLSHLEPRQHPGLCVPCAARSCHTTCEKSKENEFAEKTPMEEFEETSIIERRNEMLTEEGSSGNDAKESSGTRYDGEEWGYKENNSDKEKQALLVEEDNWGTDEVNVGERESFLHNNEEWESEINVGDEREASASGEVDLNEVIPKEREGRGINEQKFGTEEDLQEKCESSLANEEEESFIGIHRTNIDEQEDMQVHLNRRENDSMGEQYEEVKNWNDLPDYVHNEEEEEEEEEDYPALPQYREKDSLPSEPIWLLVRGLPFTARPPAIRAFFDGLRILPHGVHLCRREDGRPKGIALVALENRVEARKALARHGDFMGNRYIEVFPCNSQDKSLIDEERHFATKPPLPTIIDSRLQASRPFAHDSLPSAHDSFSSARVSRSSAVKKSNVVHMRGLPFSSNEEDIAKFFHPLKLVNITIDSRPGEANAHFACHKDAIQAMERQHHYIGHRYIELFLNSTK</sequence>
<proteinExistence type="predicted"/>
<dbReference type="CDD" id="cd12254">
    <property type="entry name" value="RRM_hnRNPH_ESRPs_RBM12_like"/>
    <property type="match status" value="1"/>
</dbReference>
<keyword evidence="4" id="KW-0732">Signal</keyword>
<feature type="region of interest" description="Disordered" evidence="3">
    <location>
        <begin position="170"/>
        <end position="211"/>
    </location>
</feature>
<feature type="domain" description="RRM" evidence="5">
    <location>
        <begin position="434"/>
        <end position="499"/>
    </location>
</feature>
<evidence type="ECO:0000256" key="2">
    <source>
        <dbReference type="ARBA" id="ARBA00022884"/>
    </source>
</evidence>
<dbReference type="InterPro" id="IPR000504">
    <property type="entry name" value="RRM_dom"/>
</dbReference>
<feature type="signal peptide" evidence="4">
    <location>
        <begin position="1"/>
        <end position="24"/>
    </location>
</feature>
<dbReference type="InterPro" id="IPR050666">
    <property type="entry name" value="ESRP"/>
</dbReference>
<dbReference type="Gene3D" id="3.30.70.330">
    <property type="match status" value="2"/>
</dbReference>
<feature type="domain" description="RRM" evidence="5">
    <location>
        <begin position="298"/>
        <end position="370"/>
    </location>
</feature>
<feature type="region of interest" description="Disordered" evidence="3">
    <location>
        <begin position="100"/>
        <end position="126"/>
    </location>
</feature>
<dbReference type="SUPFAM" id="SSF54928">
    <property type="entry name" value="RNA-binding domain, RBD"/>
    <property type="match status" value="2"/>
</dbReference>
<dbReference type="Ensembl" id="ENSEBUT00000015395.1">
    <property type="protein sequence ID" value="ENSEBUP00000014819.1"/>
    <property type="gene ID" value="ENSEBUG00000009345.1"/>
</dbReference>
<dbReference type="PANTHER" id="PTHR13976">
    <property type="entry name" value="HETEROGENEOUS NUCLEAR RIBONUCLEOPROTEIN-RELATED"/>
    <property type="match status" value="1"/>
</dbReference>
<dbReference type="Proteomes" id="UP000694388">
    <property type="component" value="Unplaced"/>
</dbReference>